<evidence type="ECO:0000313" key="3">
    <source>
        <dbReference type="Proteomes" id="UP001207742"/>
    </source>
</evidence>
<keyword evidence="3" id="KW-1185">Reference proteome</keyword>
<gene>
    <name evidence="2" type="ORF">OL497_16230</name>
</gene>
<reference evidence="2 3" key="1">
    <citation type="submission" date="2022-10" db="EMBL/GenBank/DDBJ databases">
        <title>Chitinophaga nivalis PC15 sp. nov., isolated from Pyeongchang county, South Korea.</title>
        <authorList>
            <person name="Trinh H.N."/>
        </authorList>
    </citation>
    <scope>NUCLEOTIDE SEQUENCE [LARGE SCALE GENOMIC DNA]</scope>
    <source>
        <strain evidence="2 3">PC14</strain>
    </source>
</reference>
<comment type="caution">
    <text evidence="2">The sequence shown here is derived from an EMBL/GenBank/DDBJ whole genome shotgun (WGS) entry which is preliminary data.</text>
</comment>
<dbReference type="EMBL" id="JAPDNS010000002">
    <property type="protein sequence ID" value="MCW3485459.1"/>
    <property type="molecule type" value="Genomic_DNA"/>
</dbReference>
<dbReference type="RefSeq" id="WP_264731908.1">
    <property type="nucleotide sequence ID" value="NZ_JAPDNR010000001.1"/>
</dbReference>
<dbReference type="Proteomes" id="UP001207742">
    <property type="component" value="Unassembled WGS sequence"/>
</dbReference>
<feature type="region of interest" description="Disordered" evidence="1">
    <location>
        <begin position="64"/>
        <end position="86"/>
    </location>
</feature>
<accession>A0ABT3IND5</accession>
<organism evidence="2 3">
    <name type="scientific">Chitinophaga nivalis</name>
    <dbReference type="NCBI Taxonomy" id="2991709"/>
    <lineage>
        <taxon>Bacteria</taxon>
        <taxon>Pseudomonadati</taxon>
        <taxon>Bacteroidota</taxon>
        <taxon>Chitinophagia</taxon>
        <taxon>Chitinophagales</taxon>
        <taxon>Chitinophagaceae</taxon>
        <taxon>Chitinophaga</taxon>
    </lineage>
</organism>
<protein>
    <submittedName>
        <fullName evidence="2">Uncharacterized protein</fullName>
    </submittedName>
</protein>
<sequence>MAYIIFHHNKQCRVLWRDEKDVQLLKAIPDNTIQEYQQAGTHSRENLQHFISILLNIIYRNITGTNADTAGSPPEKSSRRISCSMN</sequence>
<proteinExistence type="predicted"/>
<evidence type="ECO:0000313" key="2">
    <source>
        <dbReference type="EMBL" id="MCW3485459.1"/>
    </source>
</evidence>
<name>A0ABT3IND5_9BACT</name>
<evidence type="ECO:0000256" key="1">
    <source>
        <dbReference type="SAM" id="MobiDB-lite"/>
    </source>
</evidence>